<protein>
    <submittedName>
        <fullName evidence="1">Uncharacterized protein</fullName>
    </submittedName>
</protein>
<reference evidence="1" key="1">
    <citation type="journal article" date="2014" name="Front. Microbiol.">
        <title>High frequency of phylogenetically diverse reductive dehalogenase-homologous genes in deep subseafloor sedimentary metagenomes.</title>
        <authorList>
            <person name="Kawai M."/>
            <person name="Futagami T."/>
            <person name="Toyoda A."/>
            <person name="Takaki Y."/>
            <person name="Nishi S."/>
            <person name="Hori S."/>
            <person name="Arai W."/>
            <person name="Tsubouchi T."/>
            <person name="Morono Y."/>
            <person name="Uchiyama I."/>
            <person name="Ito T."/>
            <person name="Fujiyama A."/>
            <person name="Inagaki F."/>
            <person name="Takami H."/>
        </authorList>
    </citation>
    <scope>NUCLEOTIDE SEQUENCE</scope>
    <source>
        <strain evidence="1">Expedition CK06-06</strain>
    </source>
</reference>
<comment type="caution">
    <text evidence="1">The sequence shown here is derived from an EMBL/GenBank/DDBJ whole genome shotgun (WGS) entry which is preliminary data.</text>
</comment>
<name>X1DI08_9ZZZZ</name>
<proteinExistence type="predicted"/>
<gene>
    <name evidence="1" type="ORF">S01H4_43081</name>
</gene>
<accession>X1DI08</accession>
<organism evidence="1">
    <name type="scientific">marine sediment metagenome</name>
    <dbReference type="NCBI Taxonomy" id="412755"/>
    <lineage>
        <taxon>unclassified sequences</taxon>
        <taxon>metagenomes</taxon>
        <taxon>ecological metagenomes</taxon>
    </lineage>
</organism>
<evidence type="ECO:0000313" key="1">
    <source>
        <dbReference type="EMBL" id="GAG96041.1"/>
    </source>
</evidence>
<dbReference type="EMBL" id="BART01023729">
    <property type="protein sequence ID" value="GAG96041.1"/>
    <property type="molecule type" value="Genomic_DNA"/>
</dbReference>
<sequence length="90" mass="10255">GKGQKVLIEEAKITVCQSCAQYGKKIRNEPKISYSQQQTYVKLKRPVKKFVPRRNGDENIEMFLIILLAANKLNVKNPLVGLKFNKSFSS</sequence>
<dbReference type="AlphaFoldDB" id="X1DI08"/>
<feature type="non-terminal residue" evidence="1">
    <location>
        <position position="1"/>
    </location>
</feature>